<keyword evidence="2" id="KW-1185">Reference proteome</keyword>
<dbReference type="AlphaFoldDB" id="A0AA40ATQ3"/>
<name>A0AA40ATQ3_9PEZI</name>
<dbReference type="RefSeq" id="XP_060297771.1">
    <property type="nucleotide sequence ID" value="XM_060441544.1"/>
</dbReference>
<dbReference type="Proteomes" id="UP001172101">
    <property type="component" value="Unassembled WGS sequence"/>
</dbReference>
<sequence length="181" mass="20257">MNSPTSWRLSTLSGPALCPSPCERATQPQSSDASLLMHSTDLWFWCVRPPRREIQSCIKLCPSARTLCPFPPLIRSRGEFSLQCQVGFTEPMAKFPPTYDQIEGALKAFIDSIDPDAVCSLASLHNSSKNCRMFRDAASGSYNVCYFVEFDDGTQWVVRIPLEPCISNVWDKVQSEVATIR</sequence>
<dbReference type="GeneID" id="85324814"/>
<organism evidence="1 2">
    <name type="scientific">Lasiosphaeria miniovina</name>
    <dbReference type="NCBI Taxonomy" id="1954250"/>
    <lineage>
        <taxon>Eukaryota</taxon>
        <taxon>Fungi</taxon>
        <taxon>Dikarya</taxon>
        <taxon>Ascomycota</taxon>
        <taxon>Pezizomycotina</taxon>
        <taxon>Sordariomycetes</taxon>
        <taxon>Sordariomycetidae</taxon>
        <taxon>Sordariales</taxon>
        <taxon>Lasiosphaeriaceae</taxon>
        <taxon>Lasiosphaeria</taxon>
    </lineage>
</organism>
<protein>
    <submittedName>
        <fullName evidence="1">Uncharacterized protein</fullName>
    </submittedName>
</protein>
<accession>A0AA40ATQ3</accession>
<gene>
    <name evidence="1" type="ORF">B0T26DRAFT_700441</name>
</gene>
<evidence type="ECO:0000313" key="1">
    <source>
        <dbReference type="EMBL" id="KAK0721847.1"/>
    </source>
</evidence>
<reference evidence="1" key="1">
    <citation type="submission" date="2023-06" db="EMBL/GenBank/DDBJ databases">
        <title>Genome-scale phylogeny and comparative genomics of the fungal order Sordariales.</title>
        <authorList>
            <consortium name="Lawrence Berkeley National Laboratory"/>
            <person name="Hensen N."/>
            <person name="Bonometti L."/>
            <person name="Westerberg I."/>
            <person name="Brannstrom I.O."/>
            <person name="Guillou S."/>
            <person name="Cros-Aarteil S."/>
            <person name="Calhoun S."/>
            <person name="Haridas S."/>
            <person name="Kuo A."/>
            <person name="Mondo S."/>
            <person name="Pangilinan J."/>
            <person name="Riley R."/>
            <person name="LaButti K."/>
            <person name="Andreopoulos B."/>
            <person name="Lipzen A."/>
            <person name="Chen C."/>
            <person name="Yanf M."/>
            <person name="Daum C."/>
            <person name="Ng V."/>
            <person name="Clum A."/>
            <person name="Steindorff A."/>
            <person name="Ohm R."/>
            <person name="Martin F."/>
            <person name="Silar P."/>
            <person name="Natvig D."/>
            <person name="Lalanne C."/>
            <person name="Gautier V."/>
            <person name="Ament-velasquez S.L."/>
            <person name="Kruys A."/>
            <person name="Hutchinson M.I."/>
            <person name="Powell A.J."/>
            <person name="Barry K."/>
            <person name="Miller A.N."/>
            <person name="Grigoriev I.V."/>
            <person name="Debuchy R."/>
            <person name="Gladieux P."/>
            <person name="Thoren M.H."/>
            <person name="Johannesson H."/>
        </authorList>
    </citation>
    <scope>NUCLEOTIDE SEQUENCE</scope>
    <source>
        <strain evidence="1">SMH2392-1A</strain>
    </source>
</reference>
<proteinExistence type="predicted"/>
<dbReference type="EMBL" id="JAUIRO010000003">
    <property type="protein sequence ID" value="KAK0721847.1"/>
    <property type="molecule type" value="Genomic_DNA"/>
</dbReference>
<evidence type="ECO:0000313" key="2">
    <source>
        <dbReference type="Proteomes" id="UP001172101"/>
    </source>
</evidence>
<comment type="caution">
    <text evidence="1">The sequence shown here is derived from an EMBL/GenBank/DDBJ whole genome shotgun (WGS) entry which is preliminary data.</text>
</comment>